<evidence type="ECO:0000313" key="8">
    <source>
        <dbReference type="Proteomes" id="UP000287447"/>
    </source>
</evidence>
<dbReference type="InterPro" id="IPR052896">
    <property type="entry name" value="GGT-like_enzyme"/>
</dbReference>
<comment type="similarity">
    <text evidence="6">Belongs to the gamma-glutamyltransferase family.</text>
</comment>
<evidence type="ECO:0000256" key="6">
    <source>
        <dbReference type="RuleBase" id="RU368036"/>
    </source>
</evidence>
<dbReference type="EMBL" id="SADE01000002">
    <property type="protein sequence ID" value="RVU36719.1"/>
    <property type="molecule type" value="Genomic_DNA"/>
</dbReference>
<comment type="PTM">
    <text evidence="6">Cleaved by autocatalysis into a large and a small subunit.</text>
</comment>
<dbReference type="Gene3D" id="1.10.246.130">
    <property type="match status" value="1"/>
</dbReference>
<dbReference type="PANTHER" id="PTHR43881">
    <property type="entry name" value="GAMMA-GLUTAMYLTRANSPEPTIDASE (AFU_ORTHOLOGUE AFUA_4G13580)"/>
    <property type="match status" value="1"/>
</dbReference>
<comment type="catalytic activity">
    <reaction evidence="3 6">
        <text>an N-terminal (5-L-glutamyl)-[peptide] + an alpha-amino acid = 5-L-glutamyl amino acid + an N-terminal L-alpha-aminoacyl-[peptide]</text>
        <dbReference type="Rhea" id="RHEA:23904"/>
        <dbReference type="Rhea" id="RHEA-COMP:9780"/>
        <dbReference type="Rhea" id="RHEA-COMP:9795"/>
        <dbReference type="ChEBI" id="CHEBI:77644"/>
        <dbReference type="ChEBI" id="CHEBI:78597"/>
        <dbReference type="ChEBI" id="CHEBI:78599"/>
        <dbReference type="ChEBI" id="CHEBI:78608"/>
        <dbReference type="EC" id="2.3.2.2"/>
    </reaction>
</comment>
<dbReference type="GO" id="GO:0103068">
    <property type="term" value="F:leukotriene C4 gamma-glutamyl transferase activity"/>
    <property type="evidence" value="ECO:0007669"/>
    <property type="project" value="UniProtKB-EC"/>
</dbReference>
<organism evidence="7 8">
    <name type="scientific">Hwanghaeella grinnelliae</name>
    <dbReference type="NCBI Taxonomy" id="2500179"/>
    <lineage>
        <taxon>Bacteria</taxon>
        <taxon>Pseudomonadati</taxon>
        <taxon>Pseudomonadota</taxon>
        <taxon>Alphaproteobacteria</taxon>
        <taxon>Rhodospirillales</taxon>
        <taxon>Rhodospirillaceae</taxon>
        <taxon>Hwanghaeella</taxon>
    </lineage>
</organism>
<evidence type="ECO:0000256" key="3">
    <source>
        <dbReference type="ARBA" id="ARBA00047417"/>
    </source>
</evidence>
<keyword evidence="6" id="KW-0378">Hydrolase</keyword>
<evidence type="ECO:0000256" key="5">
    <source>
        <dbReference type="PIRSR" id="PIRSR600101-2"/>
    </source>
</evidence>
<gene>
    <name evidence="7" type="primary">ggt</name>
    <name evidence="7" type="ORF">EOI86_16245</name>
</gene>
<feature type="active site" description="Nucleophile" evidence="4">
    <location>
        <position position="350"/>
    </location>
</feature>
<dbReference type="EC" id="3.4.19.13" evidence="6"/>
<dbReference type="PRINTS" id="PR01210">
    <property type="entry name" value="GGTRANSPTASE"/>
</dbReference>
<feature type="binding site" evidence="5">
    <location>
        <position position="433"/>
    </location>
    <ligand>
        <name>L-glutamate</name>
        <dbReference type="ChEBI" id="CHEBI:29985"/>
    </ligand>
</feature>
<keyword evidence="6 7" id="KW-0808">Transferase</keyword>
<dbReference type="Proteomes" id="UP000287447">
    <property type="component" value="Unassembled WGS sequence"/>
</dbReference>
<dbReference type="Pfam" id="PF01019">
    <property type="entry name" value="G_glu_transpept"/>
    <property type="match status" value="1"/>
</dbReference>
<evidence type="ECO:0000256" key="4">
    <source>
        <dbReference type="PIRSR" id="PIRSR600101-1"/>
    </source>
</evidence>
<comment type="caution">
    <text evidence="7">The sequence shown here is derived from an EMBL/GenBank/DDBJ whole genome shotgun (WGS) entry which is preliminary data.</text>
</comment>
<comment type="pathway">
    <text evidence="6">Sulfur metabolism; glutathione metabolism.</text>
</comment>
<dbReference type="InterPro" id="IPR029055">
    <property type="entry name" value="Ntn_hydrolases_N"/>
</dbReference>
<evidence type="ECO:0000256" key="2">
    <source>
        <dbReference type="ARBA" id="ARBA00001089"/>
    </source>
</evidence>
<keyword evidence="8" id="KW-1185">Reference proteome</keyword>
<keyword evidence="6 7" id="KW-0012">Acyltransferase</keyword>
<dbReference type="InterPro" id="IPR043138">
    <property type="entry name" value="GGT_lsub"/>
</dbReference>
<keyword evidence="6" id="KW-0865">Zymogen</keyword>
<sequence>MRDFHFPGRSAVHAQNGMVATSHPLASQTALQILKDGGNAIDASIAAAAVLAVVEPQMTGIGGDCFILFCSKGSSDVKAYNGSGRSPKAATLAHYQELGVQKIEATSVDAVTVPGAIEAWSQVHGDYGSKDFGALFQDAIGYARNGYPVHARVYNDWREIEWLLKSRDAIGKVFMPGGTLPKEGDIHRQEKLADTMTTIAEKGAAGFYQGPVAEKMVETLRALGGLHSLNDFAALKGNYVTPASTNYRGYDVHQVPPNNQGITALLMLNILEGFGISDLDPLSAERMHLEIEAGRIAYLMRDQYLADLDSMTVTLEQLLSKSWADELRKKISPEKAMTDIGDLGLETSDTVYLSVVDKDLNAVSFINSVYHSFGSGHLCPQTGVVFQNRGSSFNLNPDHPNCIGPEKRPMHTIMPGMMTKGDKVAMSFGVMGGDYQPFGQCRVVSDVVDFGLDVQASIDNPRVFARGAQVDVERSVPAAVLQGLSAMGHTMKLANGALGGGQAIFIDHDRGVLTGGSDPRKDGLAIGF</sequence>
<reference evidence="8" key="1">
    <citation type="submission" date="2019-01" db="EMBL/GenBank/DDBJ databases">
        <title>Gri0909 isolated from a small marine red alga.</title>
        <authorList>
            <person name="Kim J."/>
            <person name="Jeong S.E."/>
            <person name="Jeon C.O."/>
        </authorList>
    </citation>
    <scope>NUCLEOTIDE SEQUENCE [LARGE SCALE GENOMIC DNA]</scope>
    <source>
        <strain evidence="8">Gri0909</strain>
    </source>
</reference>
<dbReference type="InterPro" id="IPR043137">
    <property type="entry name" value="GGT_ssub_C"/>
</dbReference>
<dbReference type="PANTHER" id="PTHR43881:SF1">
    <property type="entry name" value="GAMMA-GLUTAMYLTRANSPEPTIDASE (AFU_ORTHOLOGUE AFUA_4G13580)"/>
    <property type="match status" value="1"/>
</dbReference>
<dbReference type="AlphaFoldDB" id="A0A437QQI6"/>
<dbReference type="OrthoDB" id="9781342at2"/>
<comment type="subunit">
    <text evidence="6">This enzyme consists of two polypeptide chains, which are synthesized in precursor form from a single polypeptide.</text>
</comment>
<proteinExistence type="inferred from homology"/>
<dbReference type="InterPro" id="IPR000101">
    <property type="entry name" value="GGT_peptidase"/>
</dbReference>
<keyword evidence="6" id="KW-0317">Glutathione biosynthesis</keyword>
<comment type="catalytic activity">
    <reaction evidence="1 6">
        <text>an S-substituted glutathione + H2O = an S-substituted L-cysteinylglycine + L-glutamate</text>
        <dbReference type="Rhea" id="RHEA:59468"/>
        <dbReference type="ChEBI" id="CHEBI:15377"/>
        <dbReference type="ChEBI" id="CHEBI:29985"/>
        <dbReference type="ChEBI" id="CHEBI:90779"/>
        <dbReference type="ChEBI" id="CHEBI:143103"/>
        <dbReference type="EC" id="3.4.19.13"/>
    </reaction>
</comment>
<dbReference type="EC" id="2.3.2.2" evidence="6"/>
<comment type="catalytic activity">
    <reaction evidence="2 6">
        <text>glutathione + H2O = L-cysteinylglycine + L-glutamate</text>
        <dbReference type="Rhea" id="RHEA:28807"/>
        <dbReference type="ChEBI" id="CHEBI:15377"/>
        <dbReference type="ChEBI" id="CHEBI:29985"/>
        <dbReference type="ChEBI" id="CHEBI:57925"/>
        <dbReference type="ChEBI" id="CHEBI:61694"/>
        <dbReference type="EC" id="3.4.19.13"/>
    </reaction>
</comment>
<dbReference type="Gene3D" id="3.60.20.40">
    <property type="match status" value="1"/>
</dbReference>
<evidence type="ECO:0000313" key="7">
    <source>
        <dbReference type="EMBL" id="RVU36719.1"/>
    </source>
</evidence>
<name>A0A437QQI6_9PROT</name>
<dbReference type="NCBIfam" id="TIGR00066">
    <property type="entry name" value="g_glut_trans"/>
    <property type="match status" value="1"/>
</dbReference>
<protein>
    <recommendedName>
        <fullName evidence="6">Glutathione hydrolase proenzyme</fullName>
        <ecNumber evidence="6">2.3.2.2</ecNumber>
        <ecNumber evidence="6">3.4.19.13</ecNumber>
    </recommendedName>
    <component>
        <recommendedName>
            <fullName evidence="6">Glutathione hydrolase large chain</fullName>
        </recommendedName>
    </component>
    <component>
        <recommendedName>
            <fullName evidence="6">Glutathione hydrolase small chain</fullName>
        </recommendedName>
    </component>
</protein>
<dbReference type="GO" id="GO:0036374">
    <property type="term" value="F:glutathione hydrolase activity"/>
    <property type="evidence" value="ECO:0007669"/>
    <property type="project" value="UniProtKB-UniRule"/>
</dbReference>
<accession>A0A437QQI6</accession>
<dbReference type="SUPFAM" id="SSF56235">
    <property type="entry name" value="N-terminal nucleophile aminohydrolases (Ntn hydrolases)"/>
    <property type="match status" value="1"/>
</dbReference>
<dbReference type="UniPathway" id="UPA00204"/>
<evidence type="ECO:0000256" key="1">
    <source>
        <dbReference type="ARBA" id="ARBA00001049"/>
    </source>
</evidence>
<dbReference type="GO" id="GO:0006750">
    <property type="term" value="P:glutathione biosynthetic process"/>
    <property type="evidence" value="ECO:0007669"/>
    <property type="project" value="UniProtKB-KW"/>
</dbReference>
<dbReference type="GO" id="GO:0006751">
    <property type="term" value="P:glutathione catabolic process"/>
    <property type="evidence" value="ECO:0007669"/>
    <property type="project" value="UniProtKB-UniRule"/>
</dbReference>